<feature type="domain" description="DUF4136" evidence="1">
    <location>
        <begin position="3"/>
        <end position="151"/>
    </location>
</feature>
<dbReference type="Pfam" id="PF13590">
    <property type="entry name" value="DUF4136"/>
    <property type="match status" value="1"/>
</dbReference>
<dbReference type="InterPro" id="IPR025411">
    <property type="entry name" value="DUF4136"/>
</dbReference>
<keyword evidence="3" id="KW-1185">Reference proteome</keyword>
<dbReference type="Gene3D" id="3.30.160.670">
    <property type="match status" value="1"/>
</dbReference>
<name>A0A1B8TWL1_9FLAO</name>
<organism evidence="2 3">
    <name type="scientific">Polaribacter reichenbachii</name>
    <dbReference type="NCBI Taxonomy" id="996801"/>
    <lineage>
        <taxon>Bacteria</taxon>
        <taxon>Pseudomonadati</taxon>
        <taxon>Bacteroidota</taxon>
        <taxon>Flavobacteriia</taxon>
        <taxon>Flavobacteriales</taxon>
        <taxon>Flavobacteriaceae</taxon>
    </lineage>
</organism>
<reference evidence="3" key="1">
    <citation type="submission" date="2016-02" db="EMBL/GenBank/DDBJ databases">
        <title>Paenibacillus sp. LPB0068, isolated from Crassostrea gigas.</title>
        <authorList>
            <person name="Shin S.-K."/>
            <person name="Yi H."/>
        </authorList>
    </citation>
    <scope>NUCLEOTIDE SEQUENCE [LARGE SCALE GENOMIC DNA]</scope>
    <source>
        <strain evidence="3">KCTC 23969</strain>
    </source>
</reference>
<evidence type="ECO:0000259" key="1">
    <source>
        <dbReference type="Pfam" id="PF13590"/>
    </source>
</evidence>
<sequence length="153" mass="17164">MISDYDAEINFNNFKTYNFFEDIGKGLNEFDVKRVVSTLHTELNKKGLAQNDNPDFYINVIANYSEAQNRNTIGIGIGSGNRNGGFGVSGGIPIGGKKLNEEFIIEFVNAKTNEIIWEGVLNSTIKEQRTPEEKESHFTDIINKILDKYPPKG</sequence>
<dbReference type="EMBL" id="LSFL01000035">
    <property type="protein sequence ID" value="OBY63889.1"/>
    <property type="molecule type" value="Genomic_DNA"/>
</dbReference>
<evidence type="ECO:0000313" key="3">
    <source>
        <dbReference type="Proteomes" id="UP000092612"/>
    </source>
</evidence>
<evidence type="ECO:0000313" key="2">
    <source>
        <dbReference type="EMBL" id="OBY63889.1"/>
    </source>
</evidence>
<comment type="caution">
    <text evidence="2">The sequence shown here is derived from an EMBL/GenBank/DDBJ whole genome shotgun (WGS) entry which is preliminary data.</text>
</comment>
<gene>
    <name evidence="2" type="ORF">LPB301_13970</name>
</gene>
<dbReference type="AlphaFoldDB" id="A0A1B8TWL1"/>
<dbReference type="KEGG" id="prn:BW723_01730"/>
<protein>
    <recommendedName>
        <fullName evidence="1">DUF4136 domain-containing protein</fullName>
    </recommendedName>
</protein>
<accession>A0A1B8TWL1</accession>
<dbReference type="Proteomes" id="UP000092612">
    <property type="component" value="Unassembled WGS sequence"/>
</dbReference>
<dbReference type="STRING" id="996801.BW723_01730"/>
<proteinExistence type="predicted"/>